<comment type="caution">
    <text evidence="1">The sequence shown here is derived from an EMBL/GenBank/DDBJ whole genome shotgun (WGS) entry which is preliminary data.</text>
</comment>
<evidence type="ECO:0000313" key="2">
    <source>
        <dbReference type="Proteomes" id="UP001196413"/>
    </source>
</evidence>
<name>A0AAD5MUW0_PARTN</name>
<proteinExistence type="predicted"/>
<protein>
    <submittedName>
        <fullName evidence="1">Uncharacterized protein</fullName>
    </submittedName>
</protein>
<dbReference type="EMBL" id="JAHQIW010005129">
    <property type="protein sequence ID" value="KAJ1365012.1"/>
    <property type="molecule type" value="Genomic_DNA"/>
</dbReference>
<evidence type="ECO:0000313" key="1">
    <source>
        <dbReference type="EMBL" id="KAJ1365012.1"/>
    </source>
</evidence>
<sequence length="124" mass="13458">MSVDGLSSTVSVLGLVVGQAIWVRCGSGSINTSILSKLYRSSNSTAETDHERFCSCQLQRIFDSVSSDPSQIWSFFVILPSKLRISLNLATDLLMFSGVDAMVERPCQGRFSISSVSLECLTAL</sequence>
<reference evidence="1" key="1">
    <citation type="submission" date="2021-06" db="EMBL/GenBank/DDBJ databases">
        <title>Parelaphostrongylus tenuis whole genome reference sequence.</title>
        <authorList>
            <person name="Garwood T.J."/>
            <person name="Larsen P.A."/>
            <person name="Fountain-Jones N.M."/>
            <person name="Garbe J.R."/>
            <person name="Macchietto M.G."/>
            <person name="Kania S.A."/>
            <person name="Gerhold R.W."/>
            <person name="Richards J.E."/>
            <person name="Wolf T.M."/>
        </authorList>
    </citation>
    <scope>NUCLEOTIDE SEQUENCE</scope>
    <source>
        <strain evidence="1">MNPRO001-30</strain>
        <tissue evidence="1">Meninges</tissue>
    </source>
</reference>
<organism evidence="1 2">
    <name type="scientific">Parelaphostrongylus tenuis</name>
    <name type="common">Meningeal worm</name>
    <dbReference type="NCBI Taxonomy" id="148309"/>
    <lineage>
        <taxon>Eukaryota</taxon>
        <taxon>Metazoa</taxon>
        <taxon>Ecdysozoa</taxon>
        <taxon>Nematoda</taxon>
        <taxon>Chromadorea</taxon>
        <taxon>Rhabditida</taxon>
        <taxon>Rhabditina</taxon>
        <taxon>Rhabditomorpha</taxon>
        <taxon>Strongyloidea</taxon>
        <taxon>Metastrongylidae</taxon>
        <taxon>Parelaphostrongylus</taxon>
    </lineage>
</organism>
<accession>A0AAD5MUW0</accession>
<dbReference type="Proteomes" id="UP001196413">
    <property type="component" value="Unassembled WGS sequence"/>
</dbReference>
<dbReference type="AlphaFoldDB" id="A0AAD5MUW0"/>
<gene>
    <name evidence="1" type="ORF">KIN20_025218</name>
</gene>
<keyword evidence="2" id="KW-1185">Reference proteome</keyword>